<protein>
    <recommendedName>
        <fullName evidence="1">ABC transporter domain-containing protein</fullName>
    </recommendedName>
</protein>
<organism evidence="2">
    <name type="scientific">Oppiella nova</name>
    <dbReference type="NCBI Taxonomy" id="334625"/>
    <lineage>
        <taxon>Eukaryota</taxon>
        <taxon>Metazoa</taxon>
        <taxon>Ecdysozoa</taxon>
        <taxon>Arthropoda</taxon>
        <taxon>Chelicerata</taxon>
        <taxon>Arachnida</taxon>
        <taxon>Acari</taxon>
        <taxon>Acariformes</taxon>
        <taxon>Sarcoptiformes</taxon>
        <taxon>Oribatida</taxon>
        <taxon>Brachypylina</taxon>
        <taxon>Oppioidea</taxon>
        <taxon>Oppiidae</taxon>
        <taxon>Oppiella</taxon>
    </lineage>
</organism>
<dbReference type="Pfam" id="PF00005">
    <property type="entry name" value="ABC_tran"/>
    <property type="match status" value="1"/>
</dbReference>
<evidence type="ECO:0000313" key="2">
    <source>
        <dbReference type="EMBL" id="CAD7662980.1"/>
    </source>
</evidence>
<dbReference type="PANTHER" id="PTHR43038:SF3">
    <property type="entry name" value="ABC TRANSPORTER G FAMILY MEMBER 20 ISOFORM X1"/>
    <property type="match status" value="1"/>
</dbReference>
<reference evidence="2" key="1">
    <citation type="submission" date="2020-11" db="EMBL/GenBank/DDBJ databases">
        <authorList>
            <person name="Tran Van P."/>
        </authorList>
    </citation>
    <scope>NUCLEOTIDE SEQUENCE</scope>
</reference>
<dbReference type="InterPro" id="IPR027417">
    <property type="entry name" value="P-loop_NTPase"/>
</dbReference>
<sequence length="142" mass="15572">MTVKNNCIALRDAVVIKDLCFSYNNCDKILNGIELTVPKARIYGLLGPSGCGKTTLLKCILGRLKPDSGVISIFGGRPKKCHIPGAGVGYMPQELALYQDFTIGELLTYFGRIFAMNCNEINAKIHELIELLQLPKKNTLIG</sequence>
<name>A0A7R9QYC9_9ACAR</name>
<dbReference type="EMBL" id="OC945032">
    <property type="protein sequence ID" value="CAD7662980.1"/>
    <property type="molecule type" value="Genomic_DNA"/>
</dbReference>
<dbReference type="PANTHER" id="PTHR43038">
    <property type="entry name" value="ATP-BINDING CASSETTE, SUB-FAMILY H, MEMBER 1"/>
    <property type="match status" value="1"/>
</dbReference>
<dbReference type="OrthoDB" id="6150516at2759"/>
<proteinExistence type="predicted"/>
<dbReference type="InterPro" id="IPR003439">
    <property type="entry name" value="ABC_transporter-like_ATP-bd"/>
</dbReference>
<dbReference type="Proteomes" id="UP000728032">
    <property type="component" value="Unassembled WGS sequence"/>
</dbReference>
<dbReference type="Gene3D" id="3.40.50.300">
    <property type="entry name" value="P-loop containing nucleotide triphosphate hydrolases"/>
    <property type="match status" value="1"/>
</dbReference>
<dbReference type="GO" id="GO:0005524">
    <property type="term" value="F:ATP binding"/>
    <property type="evidence" value="ECO:0007669"/>
    <property type="project" value="InterPro"/>
</dbReference>
<accession>A0A7R9QYC9</accession>
<evidence type="ECO:0000313" key="3">
    <source>
        <dbReference type="Proteomes" id="UP000728032"/>
    </source>
</evidence>
<keyword evidence="3" id="KW-1185">Reference proteome</keyword>
<dbReference type="AlphaFoldDB" id="A0A7R9QYC9"/>
<dbReference type="SUPFAM" id="SSF52540">
    <property type="entry name" value="P-loop containing nucleoside triphosphate hydrolases"/>
    <property type="match status" value="1"/>
</dbReference>
<dbReference type="GO" id="GO:0016887">
    <property type="term" value="F:ATP hydrolysis activity"/>
    <property type="evidence" value="ECO:0007669"/>
    <property type="project" value="InterPro"/>
</dbReference>
<dbReference type="EMBL" id="CAJPVJ010030207">
    <property type="protein sequence ID" value="CAG2180117.1"/>
    <property type="molecule type" value="Genomic_DNA"/>
</dbReference>
<feature type="domain" description="ABC transporter" evidence="1">
    <location>
        <begin position="30"/>
        <end position="136"/>
    </location>
</feature>
<gene>
    <name evidence="2" type="ORF">ONB1V03_LOCUS19540</name>
</gene>
<feature type="non-terminal residue" evidence="2">
    <location>
        <position position="1"/>
    </location>
</feature>
<evidence type="ECO:0000259" key="1">
    <source>
        <dbReference type="Pfam" id="PF00005"/>
    </source>
</evidence>